<keyword evidence="2" id="KW-0812">Transmembrane</keyword>
<evidence type="ECO:0000256" key="1">
    <source>
        <dbReference type="SAM" id="MobiDB-lite"/>
    </source>
</evidence>
<gene>
    <name evidence="3" type="ORF">NT02SARS_0929</name>
</gene>
<evidence type="ECO:0000256" key="2">
    <source>
        <dbReference type="SAM" id="Phobius"/>
    </source>
</evidence>
<organism evidence="3 4">
    <name type="scientific">SAR86 cluster bacterium SAR86B</name>
    <dbReference type="NCBI Taxonomy" id="1123867"/>
    <lineage>
        <taxon>Bacteria</taxon>
        <taxon>Pseudomonadati</taxon>
        <taxon>Pseudomonadota</taxon>
        <taxon>Gammaproteobacteria</taxon>
        <taxon>SAR86 cluster</taxon>
    </lineage>
</organism>
<protein>
    <submittedName>
        <fullName evidence="3">Putative triacylglycerol lipase</fullName>
    </submittedName>
</protein>
<proteinExistence type="predicted"/>
<dbReference type="Pfam" id="PF14333">
    <property type="entry name" value="DUF4389"/>
    <property type="match status" value="1"/>
</dbReference>
<dbReference type="AlphaFoldDB" id="J4WYY7"/>
<dbReference type="Proteomes" id="UP000010116">
    <property type="component" value="Unassembled WGS sequence"/>
</dbReference>
<keyword evidence="2" id="KW-1133">Transmembrane helix</keyword>
<evidence type="ECO:0000313" key="4">
    <source>
        <dbReference type="Proteomes" id="UP000010116"/>
    </source>
</evidence>
<dbReference type="HOGENOM" id="CLU_147995_1_0_6"/>
<dbReference type="InterPro" id="IPR025498">
    <property type="entry name" value="DUF4389"/>
</dbReference>
<name>J4WYY7_9GAMM</name>
<feature type="transmembrane region" description="Helical" evidence="2">
    <location>
        <begin position="21"/>
        <end position="48"/>
    </location>
</feature>
<feature type="compositionally biased region" description="Acidic residues" evidence="1">
    <location>
        <begin position="99"/>
        <end position="128"/>
    </location>
</feature>
<dbReference type="EMBL" id="JH611185">
    <property type="protein sequence ID" value="EJP72940.1"/>
    <property type="molecule type" value="Genomic_DNA"/>
</dbReference>
<feature type="region of interest" description="Disordered" evidence="1">
    <location>
        <begin position="82"/>
        <end position="128"/>
    </location>
</feature>
<evidence type="ECO:0000313" key="3">
    <source>
        <dbReference type="EMBL" id="EJP72940.1"/>
    </source>
</evidence>
<feature type="compositionally biased region" description="Basic and acidic residues" evidence="1">
    <location>
        <begin position="82"/>
        <end position="98"/>
    </location>
</feature>
<sequence length="128" mass="14814">MTEINKDEILKPSKWARFIFMFGYAFVLNLLLPIYIGLAFIQFLFFLITSKPNTSIQKFNSSMVEFFSDTLRFLLFGTDEKPFPFKNEDEESPDNKGNDEDDVVEAEEAEVEEVVSVDDESDTTEIKD</sequence>
<reference evidence="3 4" key="1">
    <citation type="journal article" date="2012" name="ISME J.">
        <title>Genomic insights to SAR86, an abundant and uncultivated marine bacterial lineage.</title>
        <authorList>
            <person name="Dupont C.L."/>
            <person name="Rusch D.B."/>
            <person name="Yooseph S."/>
            <person name="Lombardo M.J."/>
            <person name="Richter R.A."/>
            <person name="Valas R."/>
            <person name="Novotny M."/>
            <person name="Yee-Greenbaum J."/>
            <person name="Selengut J.D."/>
            <person name="Haft D.H."/>
            <person name="Halpern A.L."/>
            <person name="Lasken R.S."/>
            <person name="Nealson K."/>
            <person name="Friedman R."/>
            <person name="Venter J.C."/>
        </authorList>
    </citation>
    <scope>NUCLEOTIDE SEQUENCE [LARGE SCALE GENOMIC DNA]</scope>
</reference>
<accession>J4WYY7</accession>
<keyword evidence="2" id="KW-0472">Membrane</keyword>